<dbReference type="InterPro" id="IPR038610">
    <property type="entry name" value="FliK-like_C_sf"/>
</dbReference>
<accession>A0A7M1B0V4</accession>
<keyword evidence="2" id="KW-0966">Cell projection</keyword>
<dbReference type="Gene3D" id="3.30.750.140">
    <property type="match status" value="1"/>
</dbReference>
<evidence type="ECO:0000259" key="1">
    <source>
        <dbReference type="Pfam" id="PF02120"/>
    </source>
</evidence>
<dbReference type="Proteomes" id="UP000593719">
    <property type="component" value="Chromosome"/>
</dbReference>
<dbReference type="EMBL" id="CP041235">
    <property type="protein sequence ID" value="QOP43354.1"/>
    <property type="molecule type" value="Genomic_DNA"/>
</dbReference>
<keyword evidence="3" id="KW-1185">Reference proteome</keyword>
<feature type="domain" description="Flagellar hook-length control protein-like C-terminal" evidence="1">
    <location>
        <begin position="215"/>
        <end position="293"/>
    </location>
</feature>
<keyword evidence="2" id="KW-0282">Flagellum</keyword>
<dbReference type="RefSeq" id="WP_193151641.1">
    <property type="nucleotide sequence ID" value="NZ_CP041235.1"/>
</dbReference>
<dbReference type="KEGG" id="ssei:FJR45_05075"/>
<gene>
    <name evidence="2" type="ORF">FJR45_05075</name>
</gene>
<protein>
    <submittedName>
        <fullName evidence="2">Flagellar hook-length control protein FliK</fullName>
    </submittedName>
</protein>
<evidence type="ECO:0000313" key="3">
    <source>
        <dbReference type="Proteomes" id="UP000593719"/>
    </source>
</evidence>
<keyword evidence="2" id="KW-0969">Cilium</keyword>
<proteinExistence type="predicted"/>
<reference evidence="2 3" key="1">
    <citation type="submission" date="2019-06" db="EMBL/GenBank/DDBJ databases">
        <title>Sulfurimonas gotlandica sp. nov., a chemoautotrophic and psychrotolerant epsilonproteobacterium isolated from a pelagic redoxcline, and an emended description of the genus Sulfurimonas.</title>
        <authorList>
            <person name="Wang S."/>
            <person name="Jiang L."/>
            <person name="Shao Z."/>
        </authorList>
    </citation>
    <scope>NUCLEOTIDE SEQUENCE [LARGE SCALE GENOMIC DNA]</scope>
    <source>
        <strain evidence="2 3">S2-6</strain>
    </source>
</reference>
<sequence>MIKLNNASSKQLHVILPNTNKALAEVLKSVSPQELQRLSKAKDLGSVLDALLKQSLHADTKQNQLLLDLLKNNPTLKNLTNTNATLKELLHTLRQNKTSLPLEKTLEKILTNIQDIHPKDLKTKLKNSGIFLEANIKNATNPKEVFASDLKAVLLKVHEELSNSAQPNKQEILKAIDKLLLQIDYNQLISHLQNSASLYIPYRWDALEEGNITLKNAKNKKFFCDIHLQLKEYGELDLRLALFEENQLSINISTKNETLKSLLQNNMPSLKKQLLHVNIVPKDIRFTQTEQNKYEKQVNDDLEMGFEVKV</sequence>
<name>A0A7M1B0V4_9BACT</name>
<dbReference type="InterPro" id="IPR021136">
    <property type="entry name" value="Flagellar_hook_control-like_C"/>
</dbReference>
<organism evidence="2 3">
    <name type="scientific">Sulfurimonas sediminis</name>
    <dbReference type="NCBI Taxonomy" id="2590020"/>
    <lineage>
        <taxon>Bacteria</taxon>
        <taxon>Pseudomonadati</taxon>
        <taxon>Campylobacterota</taxon>
        <taxon>Epsilonproteobacteria</taxon>
        <taxon>Campylobacterales</taxon>
        <taxon>Sulfurimonadaceae</taxon>
        <taxon>Sulfurimonas</taxon>
    </lineage>
</organism>
<evidence type="ECO:0000313" key="2">
    <source>
        <dbReference type="EMBL" id="QOP43354.1"/>
    </source>
</evidence>
<dbReference type="Pfam" id="PF02120">
    <property type="entry name" value="Flg_hook"/>
    <property type="match status" value="1"/>
</dbReference>
<dbReference type="AlphaFoldDB" id="A0A7M1B0V4"/>